<feature type="transmembrane region" description="Helical" evidence="1">
    <location>
        <begin position="75"/>
        <end position="94"/>
    </location>
</feature>
<sequence>MLSLLLQSFGYGLLHGILPDEHTWPITFSYAIGNASGKKGLRSGLYFSLAFTLQRALGSEISYLLLFSWFTKEAINSWVNMIVGAVMVAAGWQIHRRGRYLHLHLLGHHHEPMQPAEKSAAILGHAHTEDHPVHDTPEIFPVRWAMIHGFIAGFGVGPFAMFVYTVAAPRMGSPWLGFLPGLLFGLGTTAMLVLLGGIFGASLRTTHKFQDSEIAAIGLRTGSLTLLGGGAIFVAGGGAQEILHLAGHNVDLENWMIALIMLGVALPVLVYSIWNVFRCRRESSLGGFA</sequence>
<accession>C6I039</accession>
<feature type="transmembrane region" description="Helical" evidence="1">
    <location>
        <begin position="214"/>
        <end position="235"/>
    </location>
</feature>
<feature type="transmembrane region" description="Helical" evidence="1">
    <location>
        <begin position="255"/>
        <end position="274"/>
    </location>
</feature>
<reference evidence="2 3" key="1">
    <citation type="journal article" date="2009" name="Appl. Environ. Microbiol.">
        <title>Community genomic and proteomic analyses of chemoautotrophic iron-oxidizing "Leptospirillum rubarum" (Group II) and "Leptospirillum ferrodiazotrophum" (Group III) bacteria in acid mine drainage biofilms.</title>
        <authorList>
            <person name="Goltsman D.S."/>
            <person name="Denef V.J."/>
            <person name="Singer S.W."/>
            <person name="VerBerkmoes N.C."/>
            <person name="Lefsrud M."/>
            <person name="Mueller R.S."/>
            <person name="Dick G.J."/>
            <person name="Sun C.L."/>
            <person name="Wheeler K.E."/>
            <person name="Zemla A."/>
            <person name="Baker B.J."/>
            <person name="Hauser L."/>
            <person name="Land M."/>
            <person name="Shah M.B."/>
            <person name="Thelen M.P."/>
            <person name="Hettich R.L."/>
            <person name="Banfield J.F."/>
        </authorList>
    </citation>
    <scope>NUCLEOTIDE SEQUENCE [LARGE SCALE GENOMIC DNA]</scope>
</reference>
<dbReference type="Proteomes" id="UP000009374">
    <property type="component" value="Unassembled WGS sequence"/>
</dbReference>
<keyword evidence="1" id="KW-1133">Transmembrane helix</keyword>
<name>C6I039_9BACT</name>
<keyword evidence="1" id="KW-0812">Transmembrane</keyword>
<protein>
    <recommendedName>
        <fullName evidence="4">Urease accessory protein UreH-like transmembrane domain-containing protein</fullName>
    </recommendedName>
</protein>
<evidence type="ECO:0000256" key="1">
    <source>
        <dbReference type="SAM" id="Phobius"/>
    </source>
</evidence>
<feature type="transmembrane region" description="Helical" evidence="1">
    <location>
        <begin position="144"/>
        <end position="166"/>
    </location>
</feature>
<evidence type="ECO:0000313" key="2">
    <source>
        <dbReference type="EMBL" id="EES51730.1"/>
    </source>
</evidence>
<organism evidence="2 3">
    <name type="scientific">Leptospirillum ferrodiazotrophum</name>
    <dbReference type="NCBI Taxonomy" id="412449"/>
    <lineage>
        <taxon>Bacteria</taxon>
        <taxon>Pseudomonadati</taxon>
        <taxon>Nitrospirota</taxon>
        <taxon>Nitrospiria</taxon>
        <taxon>Nitrospirales</taxon>
        <taxon>Nitrospiraceae</taxon>
        <taxon>Leptospirillum</taxon>
    </lineage>
</organism>
<evidence type="ECO:0000313" key="3">
    <source>
        <dbReference type="Proteomes" id="UP000009374"/>
    </source>
</evidence>
<keyword evidence="3" id="KW-1185">Reference proteome</keyword>
<dbReference type="AlphaFoldDB" id="C6I039"/>
<dbReference type="EMBL" id="GG693885">
    <property type="protein sequence ID" value="EES51730.1"/>
    <property type="molecule type" value="Genomic_DNA"/>
</dbReference>
<keyword evidence="1" id="KW-0472">Membrane</keyword>
<feature type="transmembrane region" description="Helical" evidence="1">
    <location>
        <begin position="178"/>
        <end position="202"/>
    </location>
</feature>
<evidence type="ECO:0008006" key="4">
    <source>
        <dbReference type="Google" id="ProtNLM"/>
    </source>
</evidence>
<proteinExistence type="predicted"/>
<gene>
    <name evidence="2" type="ORF">UBAL3_95530002</name>
</gene>